<keyword evidence="7" id="KW-0411">Iron-sulfur</keyword>
<keyword evidence="5" id="KW-0479">Metal-binding</keyword>
<reference evidence="12 13" key="1">
    <citation type="submission" date="2017-08" db="EMBL/GenBank/DDBJ databases">
        <title>Acidophilic green algal genome provides insights into adaptation to an acidic environment.</title>
        <authorList>
            <person name="Hirooka S."/>
            <person name="Hirose Y."/>
            <person name="Kanesaki Y."/>
            <person name="Higuchi S."/>
            <person name="Fujiwara T."/>
            <person name="Onuma R."/>
            <person name="Era A."/>
            <person name="Ohbayashi R."/>
            <person name="Uzuka A."/>
            <person name="Nozaki H."/>
            <person name="Yoshikawa H."/>
            <person name="Miyagishima S.Y."/>
        </authorList>
    </citation>
    <scope>NUCLEOTIDE SEQUENCE [LARGE SCALE GENOMIC DNA]</scope>
    <source>
        <strain evidence="12 13">NIES-2499</strain>
    </source>
</reference>
<feature type="domain" description="Serine dehydratase-like alpha subunit" evidence="10">
    <location>
        <begin position="314"/>
        <end position="581"/>
    </location>
</feature>
<dbReference type="GO" id="GO:0051539">
    <property type="term" value="F:4 iron, 4 sulfur cluster binding"/>
    <property type="evidence" value="ECO:0007669"/>
    <property type="project" value="UniProtKB-KW"/>
</dbReference>
<dbReference type="AlphaFoldDB" id="A0A250X562"/>
<dbReference type="GO" id="GO:0046872">
    <property type="term" value="F:metal ion binding"/>
    <property type="evidence" value="ECO:0007669"/>
    <property type="project" value="UniProtKB-KW"/>
</dbReference>
<keyword evidence="3" id="KW-0312">Gluconeogenesis</keyword>
<evidence type="ECO:0008006" key="14">
    <source>
        <dbReference type="Google" id="ProtNLM"/>
    </source>
</evidence>
<feature type="region of interest" description="Disordered" evidence="9">
    <location>
        <begin position="50"/>
        <end position="79"/>
    </location>
</feature>
<sequence>MISMRVPGHMPCHDNRYLRQMQRALRIKVKLTNFQKKQFNGPERLKLASTSMSASNTEALSVRPGPAAEPSAGQDQSASLQKRFDMSVDDLDEEISHRSSTVFLSVMDVFKIGIGPSSSHTMGPMVATNRFLELLNNWCSSSSSSNGNGYGGYTAEESIVSGLRVILYGSLAHTGVGHATDRAAVLGLAGFRPDTFDAEKAEAVMAEINASKTVQVPFLNRAVKLDPKTDVVFDYGQPLPGHANGMVVQALDSSQNVLLQETFYSIGGGFVLSAAEQEAVTSGNHTSSSTALPVPYPYPFTTALQMMKMTQASGKTIAEMQRANELIHRTEEELKEGLARVWAVMNGCIDRGLNSTGMLPGGLKVMRRASKIYQALKEEETGARPSGAPHTSVVDWLLTYAMAVNEENAAGGRVVTAPTNGAAGVIPAVIRYWLDHVPGASEDRVGDFLLTSAAVGALVKRNASISGAECGCQAEVGSAAAMAAAGLAAMLGGTPRQVENAAEIALEHHLGMTCDPIGGLVQVPCIERNGLGAIKAVSAASLALRGDGSHLVSLDVCIESMRQTGLDMSSRYKETSLGGLAVNMPHMPNC</sequence>
<evidence type="ECO:0000259" key="11">
    <source>
        <dbReference type="Pfam" id="PF03315"/>
    </source>
</evidence>
<evidence type="ECO:0000256" key="5">
    <source>
        <dbReference type="ARBA" id="ARBA00022723"/>
    </source>
</evidence>
<dbReference type="Proteomes" id="UP000232323">
    <property type="component" value="Unassembled WGS sequence"/>
</dbReference>
<comment type="caution">
    <text evidence="12">The sequence shown here is derived from an EMBL/GenBank/DDBJ whole genome shotgun (WGS) entry which is preliminary data.</text>
</comment>
<evidence type="ECO:0000313" key="13">
    <source>
        <dbReference type="Proteomes" id="UP000232323"/>
    </source>
</evidence>
<dbReference type="EMBL" id="BEGY01000030">
    <property type="protein sequence ID" value="GAX78208.1"/>
    <property type="molecule type" value="Genomic_DNA"/>
</dbReference>
<dbReference type="Gene3D" id="3.30.1330.90">
    <property type="entry name" value="D-3-phosphoglycerate dehydrogenase, domain 3"/>
    <property type="match status" value="1"/>
</dbReference>
<keyword evidence="6" id="KW-0408">Iron</keyword>
<dbReference type="OrthoDB" id="192663at2759"/>
<evidence type="ECO:0000256" key="1">
    <source>
        <dbReference type="ARBA" id="ARBA00001966"/>
    </source>
</evidence>
<keyword evidence="4" id="KW-0004">4Fe-4S</keyword>
<keyword evidence="13" id="KW-1185">Reference proteome</keyword>
<dbReference type="NCBIfam" id="TIGR00720">
    <property type="entry name" value="sda_mono"/>
    <property type="match status" value="1"/>
</dbReference>
<dbReference type="InterPro" id="IPR005131">
    <property type="entry name" value="Ser_deHydtase_bsu"/>
</dbReference>
<proteinExistence type="predicted"/>
<evidence type="ECO:0000256" key="4">
    <source>
        <dbReference type="ARBA" id="ARBA00022485"/>
    </source>
</evidence>
<evidence type="ECO:0000256" key="8">
    <source>
        <dbReference type="ARBA" id="ARBA00023239"/>
    </source>
</evidence>
<dbReference type="SUPFAM" id="SSF143548">
    <property type="entry name" value="Serine metabolism enzymes domain"/>
    <property type="match status" value="1"/>
</dbReference>
<dbReference type="GO" id="GO:0006094">
    <property type="term" value="P:gluconeogenesis"/>
    <property type="evidence" value="ECO:0007669"/>
    <property type="project" value="UniProtKB-KW"/>
</dbReference>
<dbReference type="InterPro" id="IPR004644">
    <property type="entry name" value="Fe-S_L-Ser_mono"/>
</dbReference>
<dbReference type="PANTHER" id="PTHR30182:SF1">
    <property type="entry name" value="L-SERINE DEHYDRATASE 1"/>
    <property type="match status" value="1"/>
</dbReference>
<evidence type="ECO:0000256" key="7">
    <source>
        <dbReference type="ARBA" id="ARBA00023014"/>
    </source>
</evidence>
<organism evidence="12 13">
    <name type="scientific">Chlamydomonas eustigma</name>
    <dbReference type="NCBI Taxonomy" id="1157962"/>
    <lineage>
        <taxon>Eukaryota</taxon>
        <taxon>Viridiplantae</taxon>
        <taxon>Chlorophyta</taxon>
        <taxon>core chlorophytes</taxon>
        <taxon>Chlorophyceae</taxon>
        <taxon>CS clade</taxon>
        <taxon>Chlamydomonadales</taxon>
        <taxon>Chlamydomonadaceae</taxon>
        <taxon>Chlamydomonas</taxon>
    </lineage>
</organism>
<dbReference type="InterPro" id="IPR051318">
    <property type="entry name" value="Fe-S_L-Ser"/>
</dbReference>
<evidence type="ECO:0000256" key="9">
    <source>
        <dbReference type="SAM" id="MobiDB-lite"/>
    </source>
</evidence>
<protein>
    <recommendedName>
        <fullName evidence="14">L-serine ammonia-lyase</fullName>
    </recommendedName>
</protein>
<comment type="cofactor">
    <cofactor evidence="1">
        <name>[4Fe-4S] cluster</name>
        <dbReference type="ChEBI" id="CHEBI:49883"/>
    </cofactor>
</comment>
<name>A0A250X562_9CHLO</name>
<feature type="domain" description="Serine dehydratase beta chain" evidence="11">
    <location>
        <begin position="105"/>
        <end position="274"/>
    </location>
</feature>
<evidence type="ECO:0000313" key="12">
    <source>
        <dbReference type="EMBL" id="GAX78208.1"/>
    </source>
</evidence>
<evidence type="ECO:0000256" key="2">
    <source>
        <dbReference type="ARBA" id="ARBA00004742"/>
    </source>
</evidence>
<dbReference type="GO" id="GO:0003941">
    <property type="term" value="F:L-serine ammonia-lyase activity"/>
    <property type="evidence" value="ECO:0007669"/>
    <property type="project" value="InterPro"/>
</dbReference>
<dbReference type="InterPro" id="IPR005130">
    <property type="entry name" value="Ser_deHydtase-like_asu"/>
</dbReference>
<feature type="compositionally biased region" description="Polar residues" evidence="9">
    <location>
        <begin position="50"/>
        <end position="59"/>
    </location>
</feature>
<dbReference type="InterPro" id="IPR029009">
    <property type="entry name" value="ASB_dom_sf"/>
</dbReference>
<dbReference type="Pfam" id="PF03313">
    <property type="entry name" value="SDH_alpha"/>
    <property type="match status" value="1"/>
</dbReference>
<dbReference type="PANTHER" id="PTHR30182">
    <property type="entry name" value="L-SERINE DEHYDRATASE"/>
    <property type="match status" value="1"/>
</dbReference>
<gene>
    <name evidence="12" type="ORF">CEUSTIGMA_g5650.t1</name>
</gene>
<comment type="pathway">
    <text evidence="2">Carbohydrate biosynthesis; gluconeogenesis.</text>
</comment>
<dbReference type="Pfam" id="PF03315">
    <property type="entry name" value="SDH_beta"/>
    <property type="match status" value="1"/>
</dbReference>
<evidence type="ECO:0000259" key="10">
    <source>
        <dbReference type="Pfam" id="PF03313"/>
    </source>
</evidence>
<dbReference type="STRING" id="1157962.A0A250X562"/>
<accession>A0A250X562</accession>
<evidence type="ECO:0000256" key="3">
    <source>
        <dbReference type="ARBA" id="ARBA00022432"/>
    </source>
</evidence>
<keyword evidence="8" id="KW-0456">Lyase</keyword>
<evidence type="ECO:0000256" key="6">
    <source>
        <dbReference type="ARBA" id="ARBA00023004"/>
    </source>
</evidence>